<gene>
    <name evidence="2" type="ORF">C5O23_03495</name>
</gene>
<dbReference type="Gene3D" id="1.20.5.1700">
    <property type="match status" value="1"/>
</dbReference>
<dbReference type="AlphaFoldDB" id="A0A2V1IN65"/>
<sequence>MKGKMSPMIILIIVLAVLLLIAVGFGVTQVASLKSEVNEARLQNEELQLQNEQLQLSSEFDMLNAEFQQYEDQAQRLANDTILAKYTAAKAKVEELMKELKSEKVKSQARINELQNEISTLKGLLRHYIAQIDSLNKENAGLRAENQEIKDQNQRLSSQVQEVTRNNETLSERMTLAEKLNVTGVTLTALKKNGKVEKNVTKAKQLMVTFTIPQNNSTPVGEKVIYLRIVNPEGQLLGGAGSFSFEGKSVPCSARKSIEYAGDEIAGIKIYWDVNTTLTPGDYTVELFTDGYRLSSRHFTLKK</sequence>
<keyword evidence="1" id="KW-0175">Coiled coil</keyword>
<dbReference type="Proteomes" id="UP000244905">
    <property type="component" value="Unassembled WGS sequence"/>
</dbReference>
<evidence type="ECO:0008006" key="4">
    <source>
        <dbReference type="Google" id="ProtNLM"/>
    </source>
</evidence>
<reference evidence="3" key="1">
    <citation type="submission" date="2018-02" db="EMBL/GenBank/DDBJ databases">
        <authorList>
            <person name="Clavel T."/>
            <person name="Strowig T."/>
        </authorList>
    </citation>
    <scope>NUCLEOTIDE SEQUENCE [LARGE SCALE GENOMIC DNA]</scope>
    <source>
        <strain evidence="3">DSM 103720</strain>
    </source>
</reference>
<comment type="caution">
    <text evidence="2">The sequence shown here is derived from an EMBL/GenBank/DDBJ whole genome shotgun (WGS) entry which is preliminary data.</text>
</comment>
<accession>A0A2V1IN65</accession>
<keyword evidence="3" id="KW-1185">Reference proteome</keyword>
<evidence type="ECO:0000313" key="3">
    <source>
        <dbReference type="Proteomes" id="UP000244905"/>
    </source>
</evidence>
<dbReference type="GeneID" id="82525416"/>
<evidence type="ECO:0000256" key="1">
    <source>
        <dbReference type="SAM" id="Coils"/>
    </source>
</evidence>
<organism evidence="2 3">
    <name type="scientific">Duncaniella muris</name>
    <dbReference type="NCBI Taxonomy" id="2094150"/>
    <lineage>
        <taxon>Bacteria</taxon>
        <taxon>Pseudomonadati</taxon>
        <taxon>Bacteroidota</taxon>
        <taxon>Bacteroidia</taxon>
        <taxon>Bacteroidales</taxon>
        <taxon>Muribaculaceae</taxon>
        <taxon>Duncaniella</taxon>
    </lineage>
</organism>
<name>A0A2V1IN65_9BACT</name>
<dbReference type="EMBL" id="PUEC01000005">
    <property type="protein sequence ID" value="PWB03465.1"/>
    <property type="molecule type" value="Genomic_DNA"/>
</dbReference>
<dbReference type="RefSeq" id="WP_107031575.1">
    <property type="nucleotide sequence ID" value="NZ_CAJSYL010000008.1"/>
</dbReference>
<feature type="coiled-coil region" evidence="1">
    <location>
        <begin position="30"/>
        <end position="180"/>
    </location>
</feature>
<protein>
    <recommendedName>
        <fullName evidence="4">Chromosome segregation protein SMC</fullName>
    </recommendedName>
</protein>
<proteinExistence type="predicted"/>
<evidence type="ECO:0000313" key="2">
    <source>
        <dbReference type="EMBL" id="PWB03465.1"/>
    </source>
</evidence>